<feature type="region of interest" description="Disordered" evidence="7">
    <location>
        <begin position="39"/>
        <end position="60"/>
    </location>
</feature>
<dbReference type="Gene3D" id="3.30.70.100">
    <property type="match status" value="1"/>
</dbReference>
<evidence type="ECO:0000256" key="8">
    <source>
        <dbReference type="SAM" id="Phobius"/>
    </source>
</evidence>
<feature type="domain" description="Mechanosensitive ion channel MscS C-terminal" evidence="12">
    <location>
        <begin position="707"/>
        <end position="787"/>
    </location>
</feature>
<dbReference type="Pfam" id="PF21082">
    <property type="entry name" value="MS_channel_3rd"/>
    <property type="match status" value="1"/>
</dbReference>
<keyword evidence="9" id="KW-0732">Signal</keyword>
<keyword evidence="4 8" id="KW-0812">Transmembrane</keyword>
<dbReference type="EMBL" id="BSNT01000067">
    <property type="protein sequence ID" value="GLQ60225.1"/>
    <property type="molecule type" value="Genomic_DNA"/>
</dbReference>
<dbReference type="Gene3D" id="1.10.287.1260">
    <property type="match status" value="1"/>
</dbReference>
<sequence>MKEHRPTRPRKTGRTRLTRNGAFLALTLFCGTPLLPSATQAAPPSAAQTTPQKIPADTNGGLGWSAVSDTINRQLEDSSATLKQIFATLNRADANIGSSELDDLSARTQRVQQNTQDALNQIQSYDDITDSYLKILGPKAADNEDSSVTAQRTRLQQNSQAVKSALMRAKLYNLQAQQLNSAVATRRTRLQQAALSERTVSPAAPKFWHALLTERPENRSSLHPGGVLADWMMLLIGGIGSLVLIGVISPFTLKALSRAGARFRTSAENGVKDALASSILAITLNGILCAVFSGIVWLIWSAAALDTEGGPIALTLGESLPVCGFIIGAGLPVFGRKGVLAEGNPGERKALRGVDWMLALSILSLNLLRAFQAQDVFGPTLQTLLEIVFSLGVGLCAIDVFRRLGNQDDTKTFAPTALGLSSLVFGISLVAILLGYVSFAFSLNGWLLSIGTGLAVVVLLGLCWRSVLDHVFESEGRFSVRLHALGLSSRRLTQISVILSGLGNVLLLLLLFSIAQTDGSFSMGDIGNRLKLLFVGNTIHGVKISLDTVVLCVGLVIVAYYLIRQTKHWIRDRFLPTTQLDIGATTSILSIFTYCSWILVGLGILSIAGLSVQNLTWVVSALSVGIGFGLQSIVQNFVSGMILMAERPVRVGDLVEIAGAKGDVKRISIRATDISLGDGSTLIVPNSQFITSSVKNCTTSGSTSVLTLNFKVPSTADLDKVKSLLIEVAAQRPEVLSNPAPSVKVSALSNFNLTMSLSVRIMSARDGGGVQDAILFDVFRRFGAENITLTTA</sequence>
<dbReference type="InterPro" id="IPR049278">
    <property type="entry name" value="MS_channel_C"/>
</dbReference>
<feature type="transmembrane region" description="Helical" evidence="8">
    <location>
        <begin position="445"/>
        <end position="464"/>
    </location>
</feature>
<evidence type="ECO:0000256" key="9">
    <source>
        <dbReference type="SAM" id="SignalP"/>
    </source>
</evidence>
<comment type="caution">
    <text evidence="13">The sequence shown here is derived from an EMBL/GenBank/DDBJ whole genome shotgun (WGS) entry which is preliminary data.</text>
</comment>
<dbReference type="SUPFAM" id="SSF50182">
    <property type="entry name" value="Sm-like ribonucleoproteins"/>
    <property type="match status" value="1"/>
</dbReference>
<dbReference type="SUPFAM" id="SSF82861">
    <property type="entry name" value="Mechanosensitive channel protein MscS (YggB), transmembrane region"/>
    <property type="match status" value="1"/>
</dbReference>
<dbReference type="InterPro" id="IPR022249">
    <property type="entry name" value="DUF3772"/>
</dbReference>
<feature type="transmembrane region" description="Helical" evidence="8">
    <location>
        <begin position="413"/>
        <end position="439"/>
    </location>
</feature>
<feature type="transmembrane region" description="Helical" evidence="8">
    <location>
        <begin position="584"/>
        <end position="609"/>
    </location>
</feature>
<feature type="transmembrane region" description="Helical" evidence="8">
    <location>
        <begin position="354"/>
        <end position="371"/>
    </location>
</feature>
<dbReference type="Pfam" id="PF00924">
    <property type="entry name" value="MS_channel_2nd"/>
    <property type="match status" value="1"/>
</dbReference>
<dbReference type="Proteomes" id="UP001156613">
    <property type="component" value="Unassembled WGS sequence"/>
</dbReference>
<keyword evidence="14" id="KW-1185">Reference proteome</keyword>
<feature type="transmembrane region" description="Helical" evidence="8">
    <location>
        <begin position="495"/>
        <end position="515"/>
    </location>
</feature>
<feature type="transmembrane region" description="Helical" evidence="8">
    <location>
        <begin position="544"/>
        <end position="563"/>
    </location>
</feature>
<feature type="transmembrane region" description="Helical" evidence="8">
    <location>
        <begin position="615"/>
        <end position="634"/>
    </location>
</feature>
<evidence type="ECO:0000256" key="1">
    <source>
        <dbReference type="ARBA" id="ARBA00004651"/>
    </source>
</evidence>
<dbReference type="InterPro" id="IPR006685">
    <property type="entry name" value="MscS_channel_2nd"/>
</dbReference>
<feature type="transmembrane region" description="Helical" evidence="8">
    <location>
        <begin position="231"/>
        <end position="253"/>
    </location>
</feature>
<evidence type="ECO:0000256" key="4">
    <source>
        <dbReference type="ARBA" id="ARBA00022692"/>
    </source>
</evidence>
<evidence type="ECO:0000256" key="7">
    <source>
        <dbReference type="SAM" id="MobiDB-lite"/>
    </source>
</evidence>
<dbReference type="InterPro" id="IPR023408">
    <property type="entry name" value="MscS_beta-dom_sf"/>
</dbReference>
<name>A0ABQ5WJK7_GLUJA</name>
<evidence type="ECO:0000256" key="2">
    <source>
        <dbReference type="ARBA" id="ARBA00008017"/>
    </source>
</evidence>
<feature type="compositionally biased region" description="Low complexity" evidence="7">
    <location>
        <begin position="39"/>
        <end position="51"/>
    </location>
</feature>
<feature type="domain" description="Mechanosensitive ion channel MscS" evidence="10">
    <location>
        <begin position="633"/>
        <end position="698"/>
    </location>
</feature>
<feature type="chain" id="PRO_5046853442" evidence="9">
    <location>
        <begin position="42"/>
        <end position="792"/>
    </location>
</feature>
<dbReference type="InterPro" id="IPR011014">
    <property type="entry name" value="MscS_channel_TM-2"/>
</dbReference>
<dbReference type="RefSeq" id="WP_172794453.1">
    <property type="nucleotide sequence ID" value="NZ_BEWO01000015.1"/>
</dbReference>
<evidence type="ECO:0000256" key="3">
    <source>
        <dbReference type="ARBA" id="ARBA00022475"/>
    </source>
</evidence>
<evidence type="ECO:0000313" key="14">
    <source>
        <dbReference type="Proteomes" id="UP001156613"/>
    </source>
</evidence>
<dbReference type="SUPFAM" id="SSF82689">
    <property type="entry name" value="Mechanosensitive channel protein MscS (YggB), C-terminal domain"/>
    <property type="match status" value="1"/>
</dbReference>
<keyword evidence="5 8" id="KW-1133">Transmembrane helix</keyword>
<evidence type="ECO:0000259" key="12">
    <source>
        <dbReference type="Pfam" id="PF21082"/>
    </source>
</evidence>
<dbReference type="InterPro" id="IPR010920">
    <property type="entry name" value="LSM_dom_sf"/>
</dbReference>
<feature type="signal peptide" evidence="9">
    <location>
        <begin position="1"/>
        <end position="41"/>
    </location>
</feature>
<comment type="subcellular location">
    <subcellularLocation>
        <location evidence="1">Cell membrane</location>
        <topology evidence="1">Multi-pass membrane protein</topology>
    </subcellularLocation>
</comment>
<gene>
    <name evidence="13" type="ORF">GCM10010937_20280</name>
</gene>
<organism evidence="13 14">
    <name type="scientific">Gluconobacter japonicus</name>
    <dbReference type="NCBI Taxonomy" id="376620"/>
    <lineage>
        <taxon>Bacteria</taxon>
        <taxon>Pseudomonadati</taxon>
        <taxon>Pseudomonadota</taxon>
        <taxon>Alphaproteobacteria</taxon>
        <taxon>Acetobacterales</taxon>
        <taxon>Acetobacteraceae</taxon>
        <taxon>Gluconobacter</taxon>
    </lineage>
</organism>
<protein>
    <submittedName>
        <fullName evidence="13">Mechanosensitive ion channel protein MscS</fullName>
    </submittedName>
</protein>
<feature type="transmembrane region" description="Helical" evidence="8">
    <location>
        <begin position="312"/>
        <end position="334"/>
    </location>
</feature>
<feature type="transmembrane region" description="Helical" evidence="8">
    <location>
        <begin position="383"/>
        <end position="401"/>
    </location>
</feature>
<dbReference type="InterPro" id="IPR052702">
    <property type="entry name" value="MscS-like_channel"/>
</dbReference>
<evidence type="ECO:0000256" key="6">
    <source>
        <dbReference type="ARBA" id="ARBA00023136"/>
    </source>
</evidence>
<evidence type="ECO:0000259" key="10">
    <source>
        <dbReference type="Pfam" id="PF00924"/>
    </source>
</evidence>
<evidence type="ECO:0000256" key="5">
    <source>
        <dbReference type="ARBA" id="ARBA00022989"/>
    </source>
</evidence>
<evidence type="ECO:0000313" key="13">
    <source>
        <dbReference type="EMBL" id="GLQ60225.1"/>
    </source>
</evidence>
<keyword evidence="3" id="KW-1003">Cell membrane</keyword>
<dbReference type="Gene3D" id="2.30.30.60">
    <property type="match status" value="1"/>
</dbReference>
<dbReference type="InterPro" id="IPR011066">
    <property type="entry name" value="MscS_channel_C_sf"/>
</dbReference>
<dbReference type="PANTHER" id="PTHR30347:SF9">
    <property type="entry name" value="MINICONDUCTANCE MECHANOSENSITIVE CHANNEL MSCM"/>
    <property type="match status" value="1"/>
</dbReference>
<proteinExistence type="inferred from homology"/>
<accession>A0ABQ5WJK7</accession>
<dbReference type="Pfam" id="PF12607">
    <property type="entry name" value="DUF3772"/>
    <property type="match status" value="1"/>
</dbReference>
<evidence type="ECO:0000259" key="11">
    <source>
        <dbReference type="Pfam" id="PF12607"/>
    </source>
</evidence>
<dbReference type="PANTHER" id="PTHR30347">
    <property type="entry name" value="POTASSIUM CHANNEL RELATED"/>
    <property type="match status" value="1"/>
</dbReference>
<feature type="transmembrane region" description="Helical" evidence="8">
    <location>
        <begin position="274"/>
        <end position="300"/>
    </location>
</feature>
<comment type="similarity">
    <text evidence="2">Belongs to the MscS (TC 1.A.23) family.</text>
</comment>
<reference evidence="14" key="1">
    <citation type="journal article" date="2019" name="Int. J. Syst. Evol. Microbiol.">
        <title>The Global Catalogue of Microorganisms (GCM) 10K type strain sequencing project: providing services to taxonomists for standard genome sequencing and annotation.</title>
        <authorList>
            <consortium name="The Broad Institute Genomics Platform"/>
            <consortium name="The Broad Institute Genome Sequencing Center for Infectious Disease"/>
            <person name="Wu L."/>
            <person name="Ma J."/>
        </authorList>
    </citation>
    <scope>NUCLEOTIDE SEQUENCE [LARGE SCALE GENOMIC DNA]</scope>
    <source>
        <strain evidence="14">NBRC 3271</strain>
    </source>
</reference>
<feature type="domain" description="DUF3772" evidence="11">
    <location>
        <begin position="168"/>
        <end position="222"/>
    </location>
</feature>
<keyword evidence="6 8" id="KW-0472">Membrane</keyword>